<feature type="transmembrane region" description="Helical" evidence="1">
    <location>
        <begin position="12"/>
        <end position="29"/>
    </location>
</feature>
<dbReference type="Pfam" id="PF05992">
    <property type="entry name" value="SbmA_BacA"/>
    <property type="match status" value="1"/>
</dbReference>
<keyword evidence="1" id="KW-1133">Transmembrane helix</keyword>
<dbReference type="AlphaFoldDB" id="A0A6H1Q0L4"/>
<dbReference type="KEGG" id="peg:E5R92_00975"/>
<evidence type="ECO:0000313" key="3">
    <source>
        <dbReference type="Proteomes" id="UP000501094"/>
    </source>
</evidence>
<keyword evidence="3" id="KW-1185">Reference proteome</keyword>
<name>A0A6H1Q0L4_9PROT</name>
<dbReference type="Proteomes" id="UP000501094">
    <property type="component" value="Chromosome"/>
</dbReference>
<evidence type="ECO:0000313" key="2">
    <source>
        <dbReference type="EMBL" id="QIZ20364.1"/>
    </source>
</evidence>
<evidence type="ECO:0000256" key="1">
    <source>
        <dbReference type="SAM" id="Phobius"/>
    </source>
</evidence>
<feature type="transmembrane region" description="Helical" evidence="1">
    <location>
        <begin position="173"/>
        <end position="194"/>
    </location>
</feature>
<dbReference type="InterPro" id="IPR009248">
    <property type="entry name" value="SbmA_BacA"/>
</dbReference>
<protein>
    <submittedName>
        <fullName evidence="2">Putative transporter</fullName>
    </submittedName>
</protein>
<proteinExistence type="predicted"/>
<reference evidence="2 3" key="1">
    <citation type="journal article" date="2020" name="Nat. Microbiol.">
        <title>Lysogenic host-virus interactions in SAR11 marine bacteria.</title>
        <authorList>
            <person name="Morris R.M."/>
            <person name="Cain K.R."/>
            <person name="Hvorecny K.L."/>
            <person name="Kollman J.M."/>
        </authorList>
    </citation>
    <scope>NUCLEOTIDE SEQUENCE [LARGE SCALE GENOMIC DNA]</scope>
    <source>
        <strain evidence="2 3">NP1</strain>
    </source>
</reference>
<feature type="transmembrane region" description="Helical" evidence="1">
    <location>
        <begin position="259"/>
        <end position="279"/>
    </location>
</feature>
<gene>
    <name evidence="2" type="ORF">E5R92_00975</name>
</gene>
<dbReference type="NCBIfam" id="NF009036">
    <property type="entry name" value="PRK12369.1"/>
    <property type="match status" value="1"/>
</dbReference>
<dbReference type="RefSeq" id="WP_168606259.1">
    <property type="nucleotide sequence ID" value="NZ_CP038852.1"/>
</dbReference>
<organism evidence="2 3">
    <name type="scientific">Candidatus Pelagibacter giovannonii</name>
    <dbReference type="NCBI Taxonomy" id="2563896"/>
    <lineage>
        <taxon>Bacteria</taxon>
        <taxon>Pseudomonadati</taxon>
        <taxon>Pseudomonadota</taxon>
        <taxon>Alphaproteobacteria</taxon>
        <taxon>Candidatus Pelagibacterales</taxon>
        <taxon>Candidatus Pelagibacteraceae</taxon>
        <taxon>Candidatus Pelagibacter</taxon>
    </lineage>
</organism>
<dbReference type="GO" id="GO:0016020">
    <property type="term" value="C:membrane"/>
    <property type="evidence" value="ECO:0007669"/>
    <property type="project" value="InterPro"/>
</dbReference>
<keyword evidence="1" id="KW-0472">Membrane</keyword>
<dbReference type="GO" id="GO:1904680">
    <property type="term" value="F:peptide transmembrane transporter activity"/>
    <property type="evidence" value="ECO:0007669"/>
    <property type="project" value="InterPro"/>
</dbReference>
<sequence length="330" mass="38226">MFKFFTKKKWQLWSWLGSFIILLSLWVQVKIDVKINEWFGVFYDMIQKALAKPNSITIEEYWANLASFITLAGMYIALYVIISFFTAHYLFRWRAAMVEWYHSVYDRARKIEGASQRVQEDTIKFTRIMESLGTSFIESVMVLIQFTPILLGLSVGIPIFFFGDWQYGLITGALLWTIGGTIFLIGLGWILRLVGVEYDLQKKEAAYRKILVVAEDDGNIRPKTINELFDDVRSIHFLSYIRYLYFNIGRMAYLQANVLSAYVFLAPAIVAGVVTLGVMQQIIRAFGRVEGSLQYLLKAWPTIIELASVYKRLREFENVINSTEIVIQKD</sequence>
<dbReference type="GO" id="GO:0015833">
    <property type="term" value="P:peptide transport"/>
    <property type="evidence" value="ECO:0007669"/>
    <property type="project" value="InterPro"/>
</dbReference>
<dbReference type="EMBL" id="CP038852">
    <property type="protein sequence ID" value="QIZ20364.1"/>
    <property type="molecule type" value="Genomic_DNA"/>
</dbReference>
<keyword evidence="1" id="KW-0812">Transmembrane</keyword>
<feature type="transmembrane region" description="Helical" evidence="1">
    <location>
        <begin position="65"/>
        <end position="91"/>
    </location>
</feature>
<feature type="transmembrane region" description="Helical" evidence="1">
    <location>
        <begin position="136"/>
        <end position="161"/>
    </location>
</feature>
<accession>A0A6H1Q0L4</accession>